<dbReference type="OrthoDB" id="3530191at2"/>
<dbReference type="Proteomes" id="UP000199343">
    <property type="component" value="Unassembled WGS sequence"/>
</dbReference>
<evidence type="ECO:0000313" key="2">
    <source>
        <dbReference type="EMBL" id="WSA33689.1"/>
    </source>
</evidence>
<accession>A0A1C6U9N0</accession>
<evidence type="ECO:0000313" key="4">
    <source>
        <dbReference type="Proteomes" id="UP001334804"/>
    </source>
</evidence>
<evidence type="ECO:0000313" key="3">
    <source>
        <dbReference type="Proteomes" id="UP000199343"/>
    </source>
</evidence>
<keyword evidence="4" id="KW-1185">Reference proteome</keyword>
<dbReference type="EMBL" id="FMIC01000002">
    <property type="protein sequence ID" value="SCL50800.1"/>
    <property type="molecule type" value="Genomic_DNA"/>
</dbReference>
<dbReference type="STRING" id="47871.GA0070608_0752"/>
<dbReference type="Proteomes" id="UP001334804">
    <property type="component" value="Chromosome"/>
</dbReference>
<name>A0A1C6U9N0_9ACTN</name>
<dbReference type="AlphaFoldDB" id="A0A1C6U9N0"/>
<protein>
    <submittedName>
        <fullName evidence="1">Uncharacterized protein</fullName>
    </submittedName>
</protein>
<dbReference type="EMBL" id="CP109071">
    <property type="protein sequence ID" value="WSA33689.1"/>
    <property type="molecule type" value="Genomic_DNA"/>
</dbReference>
<reference evidence="1 3" key="1">
    <citation type="submission" date="2016-06" db="EMBL/GenBank/DDBJ databases">
        <authorList>
            <person name="Kjaerup R.B."/>
            <person name="Dalgaard T.S."/>
            <person name="Juul-Madsen H.R."/>
        </authorList>
    </citation>
    <scope>NUCLEOTIDE SEQUENCE [LARGE SCALE GENOMIC DNA]</scope>
    <source>
        <strain evidence="1 3">DSM 43363</strain>
    </source>
</reference>
<proteinExistence type="predicted"/>
<dbReference type="RefSeq" id="WP_141719399.1">
    <property type="nucleotide sequence ID" value="NZ_CP109071.1"/>
</dbReference>
<gene>
    <name evidence="1" type="ORF">GA0070608_0752</name>
    <name evidence="2" type="ORF">OIE14_06455</name>
</gene>
<evidence type="ECO:0000313" key="1">
    <source>
        <dbReference type="EMBL" id="SCL50800.1"/>
    </source>
</evidence>
<sequence>MRLGSIVSQALLGTLMVSTALVTAPASPVLARDIGSQVTVSGWRGWDGNRPEPWRPSIQEEWTGPAGRYCSFPLHVRVVSQDVRVRVLARYATGAVRREEYTGPLTVDFVNTDTGRAVRRDAGGSGLLEYRPDGGWLRYTIVGPAGFGFRTGDHHPRGYFILDGLHVVSIDPAGTRQLTLGIGRQDNVCVALGDPTP</sequence>
<organism evidence="1 3">
    <name type="scientific">Micromonospora peucetia</name>
    <dbReference type="NCBI Taxonomy" id="47871"/>
    <lineage>
        <taxon>Bacteria</taxon>
        <taxon>Bacillati</taxon>
        <taxon>Actinomycetota</taxon>
        <taxon>Actinomycetes</taxon>
        <taxon>Micromonosporales</taxon>
        <taxon>Micromonosporaceae</taxon>
        <taxon>Micromonospora</taxon>
    </lineage>
</organism>
<reference evidence="2 4" key="2">
    <citation type="submission" date="2022-10" db="EMBL/GenBank/DDBJ databases">
        <title>The complete genomes of actinobacterial strains from the NBC collection.</title>
        <authorList>
            <person name="Joergensen T.S."/>
            <person name="Alvarez Arevalo M."/>
            <person name="Sterndorff E.B."/>
            <person name="Faurdal D."/>
            <person name="Vuksanovic O."/>
            <person name="Mourched A.-S."/>
            <person name="Charusanti P."/>
            <person name="Shaw S."/>
            <person name="Blin K."/>
            <person name="Weber T."/>
        </authorList>
    </citation>
    <scope>NUCLEOTIDE SEQUENCE [LARGE SCALE GENOMIC DNA]</scope>
    <source>
        <strain evidence="2 4">NBC 01809</strain>
    </source>
</reference>